<dbReference type="Proteomes" id="UP000568751">
    <property type="component" value="Unassembled WGS sequence"/>
</dbReference>
<accession>A0A853F2D3</accession>
<proteinExistence type="predicted"/>
<name>A0A853F2D3_9GAMM</name>
<dbReference type="EMBL" id="JACCHT010000002">
    <property type="protein sequence ID" value="NYT28084.1"/>
    <property type="molecule type" value="Genomic_DNA"/>
</dbReference>
<evidence type="ECO:0000313" key="1">
    <source>
        <dbReference type="EMBL" id="NYT28084.1"/>
    </source>
</evidence>
<sequence length="103" mass="11648">MLIIPIYAKVSLDIDASEVIELRIDAADYQAKIIDYCITQNIEFAIRTKMCRSLKEIIIDKDNKWQPLLDKQGGSIDGQATFKMQHFIGDNGAVFDLVVQRTG</sequence>
<evidence type="ECO:0000313" key="2">
    <source>
        <dbReference type="Proteomes" id="UP000568751"/>
    </source>
</evidence>
<gene>
    <name evidence="1" type="ORF">H0A76_09490</name>
</gene>
<reference evidence="1 2" key="1">
    <citation type="submission" date="2020-05" db="EMBL/GenBank/DDBJ databases">
        <title>Horizontal transmission and recombination maintain forever young bacterial symbiont genomes.</title>
        <authorList>
            <person name="Russell S.L."/>
            <person name="Pepper-Tunick E."/>
            <person name="Svedberg J."/>
            <person name="Byrne A."/>
            <person name="Ruelas Castillo J."/>
            <person name="Vollmers C."/>
            <person name="Beinart R.A."/>
            <person name="Corbett-Detig R."/>
        </authorList>
    </citation>
    <scope>NUCLEOTIDE SEQUENCE [LARGE SCALE GENOMIC DNA]</scope>
    <source>
        <strain evidence="1">455</strain>
    </source>
</reference>
<protein>
    <submittedName>
        <fullName evidence="1">Uncharacterized protein</fullName>
    </submittedName>
</protein>
<comment type="caution">
    <text evidence="1">The sequence shown here is derived from an EMBL/GenBank/DDBJ whole genome shotgun (WGS) entry which is preliminary data.</text>
</comment>
<dbReference type="AlphaFoldDB" id="A0A853F2D3"/>
<organism evidence="1 2">
    <name type="scientific">Candidatus Thiodubiliella endoseptemdiera</name>
    <dbReference type="NCBI Taxonomy" id="2738886"/>
    <lineage>
        <taxon>Bacteria</taxon>
        <taxon>Pseudomonadati</taxon>
        <taxon>Pseudomonadota</taxon>
        <taxon>Gammaproteobacteria</taxon>
        <taxon>Candidatus Pseudothioglobaceae</taxon>
        <taxon>Candidatus Thiodubiliella</taxon>
    </lineage>
</organism>